<evidence type="ECO:0000313" key="1">
    <source>
        <dbReference type="EMBL" id="EHY65341.1"/>
    </source>
</evidence>
<name>H8ZDW6_NEMA1</name>
<dbReference type="Proteomes" id="UP000005622">
    <property type="component" value="Unassembled WGS sequence"/>
</dbReference>
<protein>
    <submittedName>
        <fullName evidence="1">Uncharacterized protein</fullName>
    </submittedName>
</protein>
<dbReference type="Pfam" id="PF17008">
    <property type="entry name" value="DUF5088"/>
    <property type="match status" value="1"/>
</dbReference>
<dbReference type="Gene3D" id="2.40.50.140">
    <property type="entry name" value="Nucleic acid-binding proteins"/>
    <property type="match status" value="1"/>
</dbReference>
<dbReference type="InterPro" id="IPR012340">
    <property type="entry name" value="NA-bd_OB-fold"/>
</dbReference>
<dbReference type="HOGENOM" id="CLU_419243_0_0_1"/>
<dbReference type="InterPro" id="IPR031540">
    <property type="entry name" value="DUF5088"/>
</dbReference>
<dbReference type="EMBL" id="JH604636">
    <property type="protein sequence ID" value="EHY65341.1"/>
    <property type="molecule type" value="Genomic_DNA"/>
</dbReference>
<organism evidence="1">
    <name type="scientific">Nematocida ausubeli (strain ATCC PRA-371 / ERTm2)</name>
    <name type="common">Nematode killer fungus</name>
    <dbReference type="NCBI Taxonomy" id="1913371"/>
    <lineage>
        <taxon>Eukaryota</taxon>
        <taxon>Fungi</taxon>
        <taxon>Fungi incertae sedis</taxon>
        <taxon>Microsporidia</taxon>
        <taxon>Nematocida</taxon>
    </lineage>
</organism>
<dbReference type="SUPFAM" id="SSF50249">
    <property type="entry name" value="Nucleic acid-binding proteins"/>
    <property type="match status" value="1"/>
</dbReference>
<gene>
    <name evidence="1" type="ORF">NERG_01787</name>
</gene>
<proteinExistence type="predicted"/>
<sequence length="654" mass="74132">MHSAIEEKFELMDIMRYTVPTPPPAGTPECVMSALRQHTPPYLLDVYLYASGIPIRALLHPSMYSRVLKGWLKIGSVVKILGIEGDMITELERTEECSERDLTSIKKDVYITLPNPIYSPKGYYMPLLSDEGYMKWDRRWKRFLEKYLSEADDQEILLANSLEELGALSKQGAGGAATGKKSHLVIRSEEEDKKSLFEPKARVNQAGYKNAQNNTICGQVILKSRLFTFSSGGSLPLFFSFILLTSAGLVKVYVWKLAVRKFFCIKEGDYIFIRGFKIKRRPGALLIADRTNTDSDTKYASIPEISVNLTEPTGHIMEMEMLHGLPKVPYDPEFTTVIGIVEYVSSLFRYREGKARMKFREYVYLKVSGIIIKLLANDTESIIDIKTGTSIEVRHLRKGTIGPFEFYISSLYTQFYLDRSNAPLFDKHVITGDSTSVAEENAMGYIPVCFSTYCEHMTAANDGIGVLCIKNKPIPRESPDSAYIKKDRMYFGELRSLSEAMEEINSLCMDELKRFVVAGKLAAVKYQSQGDCTIGDSTVDISYMATETTIEEIQEEDIDRSSGIYDNTFCTKIEENIVLRIQDKSCFIDIQVFQNHLVYDSFEESVLDFLKAEKTSASIYEELNKRVGNEYYVVFDAIRVDEEVVLHVGVSLLV</sequence>
<dbReference type="AlphaFoldDB" id="H8ZDW6"/>
<reference evidence="1" key="1">
    <citation type="submission" date="2011-03" db="EMBL/GenBank/DDBJ databases">
        <title>The Genome Sequence of Nematocida sp1 strain ERTm2.</title>
        <authorList>
            <consortium name="The Broad Institute Genome Sequencing Platform"/>
            <consortium name="The Broad Institute Genome Sequencing Center for Infectious Disease"/>
            <person name="Cuomo C."/>
            <person name="Troemel E."/>
            <person name="Young S.K."/>
            <person name="Zeng Q."/>
            <person name="Gargeya S."/>
            <person name="Fitzgerald M."/>
            <person name="Haas B."/>
            <person name="Abouelleil A."/>
            <person name="Alvarado L."/>
            <person name="Arachchi H.M."/>
            <person name="Berlin A."/>
            <person name="Brown A."/>
            <person name="Chapman S.B."/>
            <person name="Chen Z."/>
            <person name="Dunbar C."/>
            <person name="Freedman E."/>
            <person name="Gearin G."/>
            <person name="Gellesch M."/>
            <person name="Goldberg J."/>
            <person name="Griggs A."/>
            <person name="Gujja S."/>
            <person name="Heilman E.R."/>
            <person name="Heiman D."/>
            <person name="Howarth C."/>
            <person name="Larson L."/>
            <person name="Lui A."/>
            <person name="MacDonald P.J.P."/>
            <person name="Mehta T."/>
            <person name="Montmayeur A."/>
            <person name="Murphy C."/>
            <person name="Neiman D."/>
            <person name="Pearson M."/>
            <person name="Priest M."/>
            <person name="Roberts A."/>
            <person name="Saif S."/>
            <person name="Shea T."/>
            <person name="Shenoy N."/>
            <person name="Sisk P."/>
            <person name="Stolte C."/>
            <person name="Sykes S."/>
            <person name="White J."/>
            <person name="Yandava C."/>
            <person name="Wortman J."/>
            <person name="Nusbaum C."/>
            <person name="Birren B."/>
        </authorList>
    </citation>
    <scope>NUCLEOTIDE SEQUENCE</scope>
    <source>
        <strain evidence="1">ERTm2</strain>
    </source>
</reference>
<accession>H8ZDW6</accession>